<feature type="transmembrane region" description="Helical" evidence="8">
    <location>
        <begin position="112"/>
        <end position="137"/>
    </location>
</feature>
<dbReference type="GO" id="GO:0140359">
    <property type="term" value="F:ABC-type transporter activity"/>
    <property type="evidence" value="ECO:0007669"/>
    <property type="project" value="InterPro"/>
</dbReference>
<comment type="similarity">
    <text evidence="2">Belongs to the ABC-2 integral membrane protein family.</text>
</comment>
<keyword evidence="5 8" id="KW-0812">Transmembrane</keyword>
<feature type="transmembrane region" description="Helical" evidence="8">
    <location>
        <begin position="36"/>
        <end position="60"/>
    </location>
</feature>
<dbReference type="PANTHER" id="PTHR30413:SF8">
    <property type="entry name" value="TRANSPORT PERMEASE PROTEIN"/>
    <property type="match status" value="1"/>
</dbReference>
<evidence type="ECO:0000313" key="10">
    <source>
        <dbReference type="EMBL" id="ROU03064.1"/>
    </source>
</evidence>
<evidence type="ECO:0000256" key="3">
    <source>
        <dbReference type="ARBA" id="ARBA00022448"/>
    </source>
</evidence>
<evidence type="ECO:0000256" key="7">
    <source>
        <dbReference type="ARBA" id="ARBA00023136"/>
    </source>
</evidence>
<feature type="transmembrane region" description="Helical" evidence="8">
    <location>
        <begin position="240"/>
        <end position="257"/>
    </location>
</feature>
<accession>A0A3N2R6K1</accession>
<evidence type="ECO:0000313" key="11">
    <source>
        <dbReference type="Proteomes" id="UP000268016"/>
    </source>
</evidence>
<keyword evidence="11" id="KW-1185">Reference proteome</keyword>
<dbReference type="InterPro" id="IPR000412">
    <property type="entry name" value="ABC_2_transport"/>
</dbReference>
<sequence length="273" mass="30672">MFHAPQARTGAQGALRTFELIYHSIVRDLRKSHRHALIGLLLNILQTIILVLTFYLMFVVLGLRTSAIRGDFLLFVMTGIFMFISHTKSMSAVLGSEGPTSAMMKHRPMNTIIAVTSSALAALYIQVLSAIVVLFLYHAIITPLEIHQPVYCLLMLILAWFFGVAVGMVFLAMKPWFPELTSILSTIWTRANMVASGKMFLANTLPGFMLDWFDWNPLFHIIDQVRGFAFINYNPHFSSLTYPIIASFVLLMIGMIGESYTRKKASVSWSAGK</sequence>
<dbReference type="PANTHER" id="PTHR30413">
    <property type="entry name" value="INNER MEMBRANE TRANSPORT PERMEASE"/>
    <property type="match status" value="1"/>
</dbReference>
<evidence type="ECO:0000256" key="1">
    <source>
        <dbReference type="ARBA" id="ARBA00004429"/>
    </source>
</evidence>
<keyword evidence="3" id="KW-0813">Transport</keyword>
<gene>
    <name evidence="10" type="ORF">EAT49_07160</name>
</gene>
<comment type="subcellular location">
    <subcellularLocation>
        <location evidence="1">Cell inner membrane</location>
        <topology evidence="1">Multi-pass membrane protein</topology>
    </subcellularLocation>
</comment>
<proteinExistence type="inferred from homology"/>
<dbReference type="GO" id="GO:0015920">
    <property type="term" value="P:lipopolysaccharide transport"/>
    <property type="evidence" value="ECO:0007669"/>
    <property type="project" value="TreeGrafter"/>
</dbReference>
<evidence type="ECO:0000259" key="9">
    <source>
        <dbReference type="Pfam" id="PF01061"/>
    </source>
</evidence>
<dbReference type="Pfam" id="PF01061">
    <property type="entry name" value="ABC2_membrane"/>
    <property type="match status" value="1"/>
</dbReference>
<keyword evidence="4" id="KW-1003">Cell membrane</keyword>
<keyword evidence="6 8" id="KW-1133">Transmembrane helix</keyword>
<keyword evidence="7 8" id="KW-0472">Membrane</keyword>
<dbReference type="GO" id="GO:0043190">
    <property type="term" value="C:ATP-binding cassette (ABC) transporter complex"/>
    <property type="evidence" value="ECO:0007669"/>
    <property type="project" value="InterPro"/>
</dbReference>
<dbReference type="Proteomes" id="UP000268016">
    <property type="component" value="Unassembled WGS sequence"/>
</dbReference>
<reference evidence="10 11" key="1">
    <citation type="submission" date="2018-10" db="EMBL/GenBank/DDBJ databases">
        <title>Histidinibacterium lentulum gen. nov., sp. nov., a marine bacterium from the culture broth of Picochlorum sp. 122.</title>
        <authorList>
            <person name="Wang G."/>
        </authorList>
    </citation>
    <scope>NUCLEOTIDE SEQUENCE [LARGE SCALE GENOMIC DNA]</scope>
    <source>
        <strain evidence="10 11">B17</strain>
    </source>
</reference>
<feature type="transmembrane region" description="Helical" evidence="8">
    <location>
        <begin position="72"/>
        <end position="92"/>
    </location>
</feature>
<dbReference type="InterPro" id="IPR013525">
    <property type="entry name" value="ABC2_TM"/>
</dbReference>
<protein>
    <submittedName>
        <fullName evidence="10">ABC transporter permease</fullName>
    </submittedName>
</protein>
<comment type="caution">
    <text evidence="10">The sequence shown here is derived from an EMBL/GenBank/DDBJ whole genome shotgun (WGS) entry which is preliminary data.</text>
</comment>
<dbReference type="AlphaFoldDB" id="A0A3N2R6K1"/>
<evidence type="ECO:0000256" key="8">
    <source>
        <dbReference type="SAM" id="Phobius"/>
    </source>
</evidence>
<evidence type="ECO:0000256" key="5">
    <source>
        <dbReference type="ARBA" id="ARBA00022692"/>
    </source>
</evidence>
<evidence type="ECO:0000256" key="6">
    <source>
        <dbReference type="ARBA" id="ARBA00022989"/>
    </source>
</evidence>
<evidence type="ECO:0000256" key="2">
    <source>
        <dbReference type="ARBA" id="ARBA00007783"/>
    </source>
</evidence>
<evidence type="ECO:0000256" key="4">
    <source>
        <dbReference type="ARBA" id="ARBA00022475"/>
    </source>
</evidence>
<dbReference type="EMBL" id="RDRB01000003">
    <property type="protein sequence ID" value="ROU03064.1"/>
    <property type="molecule type" value="Genomic_DNA"/>
</dbReference>
<dbReference type="PRINTS" id="PR00164">
    <property type="entry name" value="ABC2TRNSPORT"/>
</dbReference>
<organism evidence="10 11">
    <name type="scientific">Histidinibacterium lentulum</name>
    <dbReference type="NCBI Taxonomy" id="2480588"/>
    <lineage>
        <taxon>Bacteria</taxon>
        <taxon>Pseudomonadati</taxon>
        <taxon>Pseudomonadota</taxon>
        <taxon>Alphaproteobacteria</taxon>
        <taxon>Rhodobacterales</taxon>
        <taxon>Paracoccaceae</taxon>
        <taxon>Histidinibacterium</taxon>
    </lineage>
</organism>
<feature type="transmembrane region" description="Helical" evidence="8">
    <location>
        <begin position="149"/>
        <end position="173"/>
    </location>
</feature>
<feature type="domain" description="ABC-2 type transporter transmembrane" evidence="9">
    <location>
        <begin position="22"/>
        <end position="227"/>
    </location>
</feature>
<dbReference type="OrthoDB" id="7835223at2"/>
<dbReference type="RefSeq" id="WP_123641612.1">
    <property type="nucleotide sequence ID" value="NZ_ML119083.1"/>
</dbReference>
<name>A0A3N2R6K1_9RHOB</name>